<dbReference type="Proteomes" id="UP001183246">
    <property type="component" value="Unassembled WGS sequence"/>
</dbReference>
<dbReference type="EMBL" id="JAVREL010000009">
    <property type="protein sequence ID" value="MDT0344290.1"/>
    <property type="molecule type" value="Genomic_DNA"/>
</dbReference>
<accession>A0ABU2MRY9</accession>
<sequence>MPEPGSKKYDIHRAHKRKRAEDEGVPDKQANRQANEELQNDPHWRSRGPRTERGRGPQSERPGTQ</sequence>
<proteinExistence type="predicted"/>
<gene>
    <name evidence="2" type="ORF">RM590_16930</name>
</gene>
<evidence type="ECO:0000313" key="3">
    <source>
        <dbReference type="Proteomes" id="UP001183246"/>
    </source>
</evidence>
<protein>
    <recommendedName>
        <fullName evidence="4">Plasmid stabilization protein</fullName>
    </recommendedName>
</protein>
<organism evidence="2 3">
    <name type="scientific">Streptomyces litchfieldiae</name>
    <dbReference type="NCBI Taxonomy" id="3075543"/>
    <lineage>
        <taxon>Bacteria</taxon>
        <taxon>Bacillati</taxon>
        <taxon>Actinomycetota</taxon>
        <taxon>Actinomycetes</taxon>
        <taxon>Kitasatosporales</taxon>
        <taxon>Streptomycetaceae</taxon>
        <taxon>Streptomyces</taxon>
    </lineage>
</organism>
<reference evidence="3" key="1">
    <citation type="submission" date="2023-07" db="EMBL/GenBank/DDBJ databases">
        <title>30 novel species of actinomycetes from the DSMZ collection.</title>
        <authorList>
            <person name="Nouioui I."/>
        </authorList>
    </citation>
    <scope>NUCLEOTIDE SEQUENCE [LARGE SCALE GENOMIC DNA]</scope>
    <source>
        <strain evidence="3">DSM 44938</strain>
    </source>
</reference>
<feature type="compositionally biased region" description="Basic and acidic residues" evidence="1">
    <location>
        <begin position="19"/>
        <end position="30"/>
    </location>
</feature>
<evidence type="ECO:0000313" key="2">
    <source>
        <dbReference type="EMBL" id="MDT0344290.1"/>
    </source>
</evidence>
<comment type="caution">
    <text evidence="2">The sequence shown here is derived from an EMBL/GenBank/DDBJ whole genome shotgun (WGS) entry which is preliminary data.</text>
</comment>
<name>A0ABU2MRY9_9ACTN</name>
<feature type="compositionally biased region" description="Basic and acidic residues" evidence="1">
    <location>
        <begin position="40"/>
        <end position="55"/>
    </location>
</feature>
<feature type="compositionally biased region" description="Basic and acidic residues" evidence="1">
    <location>
        <begin position="1"/>
        <end position="12"/>
    </location>
</feature>
<dbReference type="RefSeq" id="WP_311705424.1">
    <property type="nucleotide sequence ID" value="NZ_JAVREL010000009.1"/>
</dbReference>
<keyword evidence="3" id="KW-1185">Reference proteome</keyword>
<evidence type="ECO:0008006" key="4">
    <source>
        <dbReference type="Google" id="ProtNLM"/>
    </source>
</evidence>
<evidence type="ECO:0000256" key="1">
    <source>
        <dbReference type="SAM" id="MobiDB-lite"/>
    </source>
</evidence>
<feature type="region of interest" description="Disordered" evidence="1">
    <location>
        <begin position="1"/>
        <end position="65"/>
    </location>
</feature>